<accession>A0A2P2NT71</accession>
<proteinExistence type="predicted"/>
<evidence type="ECO:0000313" key="1">
    <source>
        <dbReference type="EMBL" id="MBX45633.1"/>
    </source>
</evidence>
<organism evidence="1">
    <name type="scientific">Rhizophora mucronata</name>
    <name type="common">Asiatic mangrove</name>
    <dbReference type="NCBI Taxonomy" id="61149"/>
    <lineage>
        <taxon>Eukaryota</taxon>
        <taxon>Viridiplantae</taxon>
        <taxon>Streptophyta</taxon>
        <taxon>Embryophyta</taxon>
        <taxon>Tracheophyta</taxon>
        <taxon>Spermatophyta</taxon>
        <taxon>Magnoliopsida</taxon>
        <taxon>eudicotyledons</taxon>
        <taxon>Gunneridae</taxon>
        <taxon>Pentapetalae</taxon>
        <taxon>rosids</taxon>
        <taxon>fabids</taxon>
        <taxon>Malpighiales</taxon>
        <taxon>Rhizophoraceae</taxon>
        <taxon>Rhizophora</taxon>
    </lineage>
</organism>
<dbReference type="AlphaFoldDB" id="A0A2P2NT71"/>
<dbReference type="EMBL" id="GGEC01065149">
    <property type="protein sequence ID" value="MBX45633.1"/>
    <property type="molecule type" value="Transcribed_RNA"/>
</dbReference>
<protein>
    <submittedName>
        <fullName evidence="1">Uncharacterized protein</fullName>
    </submittedName>
</protein>
<name>A0A2P2NT71_RHIMU</name>
<reference evidence="1" key="1">
    <citation type="submission" date="2018-02" db="EMBL/GenBank/DDBJ databases">
        <title>Rhizophora mucronata_Transcriptome.</title>
        <authorList>
            <person name="Meera S.P."/>
            <person name="Sreeshan A."/>
            <person name="Augustine A."/>
        </authorList>
    </citation>
    <scope>NUCLEOTIDE SEQUENCE</scope>
    <source>
        <tissue evidence="1">Leaf</tissue>
    </source>
</reference>
<sequence length="23" mass="2674">MTIKNNELWLKISNNQLNGRLAC</sequence>